<dbReference type="OrthoDB" id="1234180at2"/>
<reference evidence="2" key="1">
    <citation type="submission" date="2016-11" db="EMBL/GenBank/DDBJ databases">
        <authorList>
            <person name="Varghese N."/>
            <person name="Submissions S."/>
        </authorList>
    </citation>
    <scope>NUCLEOTIDE SEQUENCE [LARGE SCALE GENOMIC DNA]</scope>
    <source>
        <strain evidence="2">DSM 27623</strain>
    </source>
</reference>
<organism evidence="1 2">
    <name type="scientific">Epilithonimonas zeae</name>
    <dbReference type="NCBI Taxonomy" id="1416779"/>
    <lineage>
        <taxon>Bacteria</taxon>
        <taxon>Pseudomonadati</taxon>
        <taxon>Bacteroidota</taxon>
        <taxon>Flavobacteriia</taxon>
        <taxon>Flavobacteriales</taxon>
        <taxon>Weeksellaceae</taxon>
        <taxon>Chryseobacterium group</taxon>
        <taxon>Epilithonimonas</taxon>
    </lineage>
</organism>
<dbReference type="RefSeq" id="WP_074235146.1">
    <property type="nucleotide sequence ID" value="NZ_FSRK01000001.1"/>
</dbReference>
<gene>
    <name evidence="1" type="ORF">SAMN05444409_2041</name>
</gene>
<keyword evidence="2" id="KW-1185">Reference proteome</keyword>
<dbReference type="Proteomes" id="UP000185207">
    <property type="component" value="Unassembled WGS sequence"/>
</dbReference>
<name>A0A1N6GTH6_9FLAO</name>
<evidence type="ECO:0000313" key="2">
    <source>
        <dbReference type="Proteomes" id="UP000185207"/>
    </source>
</evidence>
<evidence type="ECO:0000313" key="1">
    <source>
        <dbReference type="EMBL" id="SIO10829.1"/>
    </source>
</evidence>
<sequence length="305" mass="35438">MITNLPSHNDFEKVAKECFLQAIESFFTIYSNYKEYDDENIYEEVPLNIIWEHNLPISRTAIILLHQGIETYMKGVIVKSSPYLLLEQKRSDWPTLPNSHHKSYDSLFTIAGENLLHTFCAVCDDIQLDQKTIDFIEGVRKKRNLAIHGSGVYINSAEEIILDILKAYTLFFGKASWFVDLKEGRQKNPLFGYYDWDFESIQSYKYLDFLEATIGVTKLKSFLSFDIVGRRYICPTCLFEMTRKNDYMKSKWAFLAPNDKFSSTVYCINCNHDNEVERIDCYVGDCKGNVMNMEGICLSCGEQQF</sequence>
<accession>A0A1N6GTH6</accession>
<proteinExistence type="predicted"/>
<dbReference type="EMBL" id="FSRK01000001">
    <property type="protein sequence ID" value="SIO10829.1"/>
    <property type="molecule type" value="Genomic_DNA"/>
</dbReference>
<protein>
    <submittedName>
        <fullName evidence="1">Uncharacterized protein</fullName>
    </submittedName>
</protein>
<dbReference type="AlphaFoldDB" id="A0A1N6GTH6"/>